<accession>A0A1M4XJ26</accession>
<dbReference type="PANTHER" id="PTHR43673">
    <property type="entry name" value="NAD(P)H NITROREDUCTASE YDGI-RELATED"/>
    <property type="match status" value="1"/>
</dbReference>
<evidence type="ECO:0000259" key="3">
    <source>
        <dbReference type="Pfam" id="PF00881"/>
    </source>
</evidence>
<dbReference type="InterPro" id="IPR000415">
    <property type="entry name" value="Nitroreductase-like"/>
</dbReference>
<evidence type="ECO:0000256" key="1">
    <source>
        <dbReference type="ARBA" id="ARBA00007118"/>
    </source>
</evidence>
<comment type="similarity">
    <text evidence="1">Belongs to the nitroreductase family.</text>
</comment>
<evidence type="ECO:0000256" key="2">
    <source>
        <dbReference type="ARBA" id="ARBA00023002"/>
    </source>
</evidence>
<gene>
    <name evidence="4" type="ORF">SAMN05444392_10526</name>
</gene>
<dbReference type="CDD" id="cd02137">
    <property type="entry name" value="MhqN-like"/>
    <property type="match status" value="1"/>
</dbReference>
<reference evidence="4 5" key="1">
    <citation type="submission" date="2016-11" db="EMBL/GenBank/DDBJ databases">
        <authorList>
            <person name="Jaros S."/>
            <person name="Januszkiewicz K."/>
            <person name="Wedrychowicz H."/>
        </authorList>
    </citation>
    <scope>NUCLEOTIDE SEQUENCE [LARGE SCALE GENOMIC DNA]</scope>
    <source>
        <strain evidence="4 5">DSM 44666</strain>
    </source>
</reference>
<dbReference type="AlphaFoldDB" id="A0A1M4XJ26"/>
<sequence>MANQFEQVLHARHSIRQYQPDINIDQKELESMIELAATAPTAWNLQHWKTILVQDLQQKEQLFEAINHQQQVLDCSALFIILGDLEANRNADLVYQPMVEAGQLPADAYQKLKNNIETAYQDQKTARDEAIANASLFAMQLMLVAKDHGYDTCPMGGFNRKLLIEQLRIPPRFLPVMIISIGKAITTSHPRHRIPISEKIVYGAFDR</sequence>
<dbReference type="SUPFAM" id="SSF55469">
    <property type="entry name" value="FMN-dependent nitroreductase-like"/>
    <property type="match status" value="1"/>
</dbReference>
<keyword evidence="5" id="KW-1185">Reference proteome</keyword>
<dbReference type="Proteomes" id="UP000184476">
    <property type="component" value="Unassembled WGS sequence"/>
</dbReference>
<proteinExistence type="inferred from homology"/>
<organism evidence="4 5">
    <name type="scientific">Seinonella peptonophila</name>
    <dbReference type="NCBI Taxonomy" id="112248"/>
    <lineage>
        <taxon>Bacteria</taxon>
        <taxon>Bacillati</taxon>
        <taxon>Bacillota</taxon>
        <taxon>Bacilli</taxon>
        <taxon>Bacillales</taxon>
        <taxon>Thermoactinomycetaceae</taxon>
        <taxon>Seinonella</taxon>
    </lineage>
</organism>
<evidence type="ECO:0000313" key="4">
    <source>
        <dbReference type="EMBL" id="SHE93410.1"/>
    </source>
</evidence>
<keyword evidence="2" id="KW-0560">Oxidoreductase</keyword>
<dbReference type="InterPro" id="IPR029479">
    <property type="entry name" value="Nitroreductase"/>
</dbReference>
<name>A0A1M4XJ26_9BACL</name>
<evidence type="ECO:0000313" key="5">
    <source>
        <dbReference type="Proteomes" id="UP000184476"/>
    </source>
</evidence>
<dbReference type="Gene3D" id="3.40.109.10">
    <property type="entry name" value="NADH Oxidase"/>
    <property type="match status" value="1"/>
</dbReference>
<dbReference type="PANTHER" id="PTHR43673:SF3">
    <property type="entry name" value="NAD(P)H NITROREDUCTASE YODC-RELATED"/>
    <property type="match status" value="1"/>
</dbReference>
<dbReference type="EMBL" id="FQVL01000005">
    <property type="protein sequence ID" value="SHE93410.1"/>
    <property type="molecule type" value="Genomic_DNA"/>
</dbReference>
<dbReference type="GO" id="GO:0016491">
    <property type="term" value="F:oxidoreductase activity"/>
    <property type="evidence" value="ECO:0007669"/>
    <property type="project" value="UniProtKB-KW"/>
</dbReference>
<dbReference type="STRING" id="112248.SAMN05444392_10526"/>
<dbReference type="RefSeq" id="WP_073154654.1">
    <property type="nucleotide sequence ID" value="NZ_FQVL01000005.1"/>
</dbReference>
<protein>
    <submittedName>
        <fullName evidence="4">Nitroreductase</fullName>
    </submittedName>
</protein>
<dbReference type="Pfam" id="PF00881">
    <property type="entry name" value="Nitroreductase"/>
    <property type="match status" value="1"/>
</dbReference>
<feature type="domain" description="Nitroreductase" evidence="3">
    <location>
        <begin position="11"/>
        <end position="183"/>
    </location>
</feature>
<dbReference type="OrthoDB" id="9782629at2"/>